<dbReference type="Proteomes" id="UP001165064">
    <property type="component" value="Unassembled WGS sequence"/>
</dbReference>
<comment type="caution">
    <text evidence="1">The sequence shown here is derived from an EMBL/GenBank/DDBJ whole genome shotgun (WGS) entry which is preliminary data.</text>
</comment>
<accession>A0ACB5T6V0</accession>
<proteinExistence type="predicted"/>
<evidence type="ECO:0000313" key="1">
    <source>
        <dbReference type="EMBL" id="GME82505.1"/>
    </source>
</evidence>
<name>A0ACB5T6V0_AMBMO</name>
<reference evidence="1" key="1">
    <citation type="submission" date="2023-04" db="EMBL/GenBank/DDBJ databases">
        <title>Ambrosiozyma monospora NBRC 10751.</title>
        <authorList>
            <person name="Ichikawa N."/>
            <person name="Sato H."/>
            <person name="Tonouchi N."/>
        </authorList>
    </citation>
    <scope>NUCLEOTIDE SEQUENCE</scope>
    <source>
        <strain evidence="1">NBRC 10751</strain>
    </source>
</reference>
<dbReference type="EMBL" id="BSXS01004125">
    <property type="protein sequence ID" value="GME82505.1"/>
    <property type="molecule type" value="Genomic_DNA"/>
</dbReference>
<protein>
    <submittedName>
        <fullName evidence="1">Unnamed protein product</fullName>
    </submittedName>
</protein>
<sequence>MPDFMRLTSMSIDTNNLKNIWFANCFKQFSQLIKLKLLISIPYERDFDSLNEILKDWKRSRPTGSKETSMKLTIRLSLLSVDDQVQEVFGRDSISLIDALSKIKNDFDISFSLNVPAQPLTGCANMNDLIS</sequence>
<evidence type="ECO:0000313" key="2">
    <source>
        <dbReference type="Proteomes" id="UP001165064"/>
    </source>
</evidence>
<gene>
    <name evidence="1" type="ORF">Amon02_000556100</name>
</gene>
<keyword evidence="2" id="KW-1185">Reference proteome</keyword>
<organism evidence="1 2">
    <name type="scientific">Ambrosiozyma monospora</name>
    <name type="common">Yeast</name>
    <name type="synonym">Endomycopsis monosporus</name>
    <dbReference type="NCBI Taxonomy" id="43982"/>
    <lineage>
        <taxon>Eukaryota</taxon>
        <taxon>Fungi</taxon>
        <taxon>Dikarya</taxon>
        <taxon>Ascomycota</taxon>
        <taxon>Saccharomycotina</taxon>
        <taxon>Pichiomycetes</taxon>
        <taxon>Pichiales</taxon>
        <taxon>Pichiaceae</taxon>
        <taxon>Ambrosiozyma</taxon>
    </lineage>
</organism>